<protein>
    <recommendedName>
        <fullName evidence="2">CCHC-type domain-containing protein</fullName>
    </recommendedName>
</protein>
<keyword evidence="4" id="KW-1185">Reference proteome</keyword>
<keyword evidence="1" id="KW-0479">Metal-binding</keyword>
<organism evidence="3 4">
    <name type="scientific">Trichinella nelsoni</name>
    <dbReference type="NCBI Taxonomy" id="6336"/>
    <lineage>
        <taxon>Eukaryota</taxon>
        <taxon>Metazoa</taxon>
        <taxon>Ecdysozoa</taxon>
        <taxon>Nematoda</taxon>
        <taxon>Enoplea</taxon>
        <taxon>Dorylaimia</taxon>
        <taxon>Trichinellida</taxon>
        <taxon>Trichinellidae</taxon>
        <taxon>Trichinella</taxon>
    </lineage>
</organism>
<reference evidence="3 4" key="1">
    <citation type="submission" date="2015-01" db="EMBL/GenBank/DDBJ databases">
        <title>Evolution of Trichinella species and genotypes.</title>
        <authorList>
            <person name="Korhonen P.K."/>
            <person name="Edoardo P."/>
            <person name="Giuseppe L.R."/>
            <person name="Gasser R.B."/>
        </authorList>
    </citation>
    <scope>NUCLEOTIDE SEQUENCE [LARGE SCALE GENOMIC DNA]</scope>
    <source>
        <strain evidence="3">ISS37</strain>
    </source>
</reference>
<dbReference type="OrthoDB" id="5920448at2759"/>
<dbReference type="GO" id="GO:0008270">
    <property type="term" value="F:zinc ion binding"/>
    <property type="evidence" value="ECO:0007669"/>
    <property type="project" value="UniProtKB-KW"/>
</dbReference>
<name>A0A0V0SGN6_9BILA</name>
<evidence type="ECO:0000313" key="4">
    <source>
        <dbReference type="Proteomes" id="UP000054630"/>
    </source>
</evidence>
<dbReference type="EMBL" id="JYDL01000009">
    <property type="protein sequence ID" value="KRX25968.1"/>
    <property type="molecule type" value="Genomic_DNA"/>
</dbReference>
<evidence type="ECO:0000259" key="2">
    <source>
        <dbReference type="PROSITE" id="PS50158"/>
    </source>
</evidence>
<dbReference type="GO" id="GO:0019899">
    <property type="term" value="F:enzyme binding"/>
    <property type="evidence" value="ECO:0007669"/>
    <property type="project" value="UniProtKB-ARBA"/>
</dbReference>
<evidence type="ECO:0000313" key="3">
    <source>
        <dbReference type="EMBL" id="KRX25968.1"/>
    </source>
</evidence>
<proteinExistence type="predicted"/>
<evidence type="ECO:0000256" key="1">
    <source>
        <dbReference type="PROSITE-ProRule" id="PRU00047"/>
    </source>
</evidence>
<sequence>MYGQSLEAGRQEACSIWDELEGISVVKDITELAHEVEIVLLESHDENLSNAHLKQLAQLCTDNEATVVDLKKDIPVRTLTTEFLKNIITNSAQIMDQFVEQDTDYEQSSKARRGVLEMISCYHAILYQRNQKRDKTQDRAVKGWSIITMINIINKEWTESVKRGMPVYAAQNKSKFSIPEDETEVYISLLLKMGILALLRQLVEQVQARQAQLASGKPTVRASAVGGLPESKQLDGTNCSEWKFAMKNYLVDAGLWHCVENENADHELDHGGVRKAITAKQAWEKLRCAYEDNECGSMTAYIDRIAGIADQLEAIGKSLDDETVGGIILGSNQKITVEFVKSLLLENNVQQLASPLSKDESYAFVSQSAKEKAKERYNRRCFKCKQTGHILAKCPFVISDRRPMRNQKKSEKHLAANTSFAASCLLIQKATNSDEDWFLDSGTTTHLTHHDSDQLKGRVDKSSSESRRWRRCSNCMDSSRWWFD</sequence>
<dbReference type="SMART" id="SM00343">
    <property type="entry name" value="ZnF_C2HC"/>
    <property type="match status" value="1"/>
</dbReference>
<dbReference type="GO" id="GO:0003676">
    <property type="term" value="F:nucleic acid binding"/>
    <property type="evidence" value="ECO:0007669"/>
    <property type="project" value="InterPro"/>
</dbReference>
<comment type="caution">
    <text evidence="3">The sequence shown here is derived from an EMBL/GenBank/DDBJ whole genome shotgun (WGS) entry which is preliminary data.</text>
</comment>
<accession>A0A0V0SGN6</accession>
<dbReference type="AlphaFoldDB" id="A0A0V0SGN6"/>
<keyword evidence="1" id="KW-0863">Zinc-finger</keyword>
<feature type="domain" description="CCHC-type" evidence="2">
    <location>
        <begin position="379"/>
        <end position="395"/>
    </location>
</feature>
<gene>
    <name evidence="3" type="ORF">T07_4471</name>
</gene>
<keyword evidence="1" id="KW-0862">Zinc</keyword>
<dbReference type="Proteomes" id="UP000054630">
    <property type="component" value="Unassembled WGS sequence"/>
</dbReference>
<dbReference type="InterPro" id="IPR036875">
    <property type="entry name" value="Znf_CCHC_sf"/>
</dbReference>
<dbReference type="InterPro" id="IPR001878">
    <property type="entry name" value="Znf_CCHC"/>
</dbReference>
<dbReference type="PROSITE" id="PS50158">
    <property type="entry name" value="ZF_CCHC"/>
    <property type="match status" value="1"/>
</dbReference>
<dbReference type="SUPFAM" id="SSF57756">
    <property type="entry name" value="Retrovirus zinc finger-like domains"/>
    <property type="match status" value="1"/>
</dbReference>